<proteinExistence type="predicted"/>
<evidence type="ECO:0000313" key="3">
    <source>
        <dbReference type="Proteomes" id="UP000325134"/>
    </source>
</evidence>
<organism evidence="2 3">
    <name type="scientific">Ruegeria intermedia</name>
    <dbReference type="NCBI Taxonomy" id="996115"/>
    <lineage>
        <taxon>Bacteria</taxon>
        <taxon>Pseudomonadati</taxon>
        <taxon>Pseudomonadota</taxon>
        <taxon>Alphaproteobacteria</taxon>
        <taxon>Rhodobacterales</taxon>
        <taxon>Roseobacteraceae</taxon>
        <taxon>Ruegeria</taxon>
    </lineage>
</organism>
<keyword evidence="3" id="KW-1185">Reference proteome</keyword>
<dbReference type="InterPro" id="IPR036388">
    <property type="entry name" value="WH-like_DNA-bd_sf"/>
</dbReference>
<reference evidence="2 3" key="1">
    <citation type="submission" date="2016-11" db="EMBL/GenBank/DDBJ databases">
        <authorList>
            <person name="Varghese N."/>
            <person name="Submissions S."/>
        </authorList>
    </citation>
    <scope>NUCLEOTIDE SEQUENCE [LARGE SCALE GENOMIC DNA]</scope>
    <source>
        <strain evidence="2 3">DSM 29341</strain>
    </source>
</reference>
<dbReference type="Proteomes" id="UP000325134">
    <property type="component" value="Unassembled WGS sequence"/>
</dbReference>
<name>A0A1M5AMY2_9RHOB</name>
<gene>
    <name evidence="2" type="ORF">SAMN05444279_12717</name>
</gene>
<dbReference type="InterPro" id="IPR009057">
    <property type="entry name" value="Homeodomain-like_sf"/>
</dbReference>
<evidence type="ECO:0000313" key="2">
    <source>
        <dbReference type="EMBL" id="SHF31628.1"/>
    </source>
</evidence>
<accession>A0A1M5AMY2</accession>
<dbReference type="Pfam" id="PF13518">
    <property type="entry name" value="HTH_28"/>
    <property type="match status" value="1"/>
</dbReference>
<sequence>MGQSSTAKKRGSRDAATKVAEQRLSVLELARELGNVAEACRRRGMDRTSFYEWRRRFQTHGFEGLKDLPPIHKSHPQTTPPEVVEKIKALALEHPAYGCNRFEAMLALEG</sequence>
<dbReference type="InterPro" id="IPR055247">
    <property type="entry name" value="InsJ-like_HTH"/>
</dbReference>
<dbReference type="Gene3D" id="1.10.10.10">
    <property type="entry name" value="Winged helix-like DNA-binding domain superfamily/Winged helix DNA-binding domain"/>
    <property type="match status" value="1"/>
</dbReference>
<dbReference type="SUPFAM" id="SSF46689">
    <property type="entry name" value="Homeodomain-like"/>
    <property type="match status" value="1"/>
</dbReference>
<dbReference type="AlphaFoldDB" id="A0A1M5AMY2"/>
<protein>
    <submittedName>
        <fullName evidence="2">Helix-turn-helix domain-containing protein</fullName>
    </submittedName>
</protein>
<evidence type="ECO:0000259" key="1">
    <source>
        <dbReference type="Pfam" id="PF13518"/>
    </source>
</evidence>
<dbReference type="EMBL" id="FQVK01000027">
    <property type="protein sequence ID" value="SHF31628.1"/>
    <property type="molecule type" value="Genomic_DNA"/>
</dbReference>
<feature type="domain" description="Insertion element IS150 protein InsJ-like helix-turn-helix" evidence="1">
    <location>
        <begin position="22"/>
        <end position="69"/>
    </location>
</feature>